<protein>
    <recommendedName>
        <fullName evidence="4">Retrotransposon gag domain-containing protein</fullName>
    </recommendedName>
</protein>
<dbReference type="Proteomes" id="UP000242188">
    <property type="component" value="Unassembled WGS sequence"/>
</dbReference>
<name>A0A210PUQ1_MIZYE</name>
<keyword evidence="3" id="KW-1185">Reference proteome</keyword>
<proteinExistence type="predicted"/>
<gene>
    <name evidence="2" type="ORF">KP79_PYT02270</name>
</gene>
<sequence length="120" mass="14604">MYSEESSDDDQRHRRRNRSPQRHKIPTYSGKERWEPFTLKFERITKTDKRWSDRKTIQWFFDCLVGDALEYADKLKLKKKMKERFSDKDVSAVARRELHFTKQEESESLAEFAQRIQTLT</sequence>
<feature type="compositionally biased region" description="Basic residues" evidence="1">
    <location>
        <begin position="13"/>
        <end position="25"/>
    </location>
</feature>
<evidence type="ECO:0000256" key="1">
    <source>
        <dbReference type="SAM" id="MobiDB-lite"/>
    </source>
</evidence>
<dbReference type="AlphaFoldDB" id="A0A210PUQ1"/>
<organism evidence="2 3">
    <name type="scientific">Mizuhopecten yessoensis</name>
    <name type="common">Japanese scallop</name>
    <name type="synonym">Patinopecten yessoensis</name>
    <dbReference type="NCBI Taxonomy" id="6573"/>
    <lineage>
        <taxon>Eukaryota</taxon>
        <taxon>Metazoa</taxon>
        <taxon>Spiralia</taxon>
        <taxon>Lophotrochozoa</taxon>
        <taxon>Mollusca</taxon>
        <taxon>Bivalvia</taxon>
        <taxon>Autobranchia</taxon>
        <taxon>Pteriomorphia</taxon>
        <taxon>Pectinida</taxon>
        <taxon>Pectinoidea</taxon>
        <taxon>Pectinidae</taxon>
        <taxon>Mizuhopecten</taxon>
    </lineage>
</organism>
<evidence type="ECO:0008006" key="4">
    <source>
        <dbReference type="Google" id="ProtNLM"/>
    </source>
</evidence>
<evidence type="ECO:0000313" key="3">
    <source>
        <dbReference type="Proteomes" id="UP000242188"/>
    </source>
</evidence>
<dbReference type="EMBL" id="NEDP02005478">
    <property type="protein sequence ID" value="OWF40227.1"/>
    <property type="molecule type" value="Genomic_DNA"/>
</dbReference>
<reference evidence="2 3" key="1">
    <citation type="journal article" date="2017" name="Nat. Ecol. Evol.">
        <title>Scallop genome provides insights into evolution of bilaterian karyotype and development.</title>
        <authorList>
            <person name="Wang S."/>
            <person name="Zhang J."/>
            <person name="Jiao W."/>
            <person name="Li J."/>
            <person name="Xun X."/>
            <person name="Sun Y."/>
            <person name="Guo X."/>
            <person name="Huan P."/>
            <person name="Dong B."/>
            <person name="Zhang L."/>
            <person name="Hu X."/>
            <person name="Sun X."/>
            <person name="Wang J."/>
            <person name="Zhao C."/>
            <person name="Wang Y."/>
            <person name="Wang D."/>
            <person name="Huang X."/>
            <person name="Wang R."/>
            <person name="Lv J."/>
            <person name="Li Y."/>
            <person name="Zhang Z."/>
            <person name="Liu B."/>
            <person name="Lu W."/>
            <person name="Hui Y."/>
            <person name="Liang J."/>
            <person name="Zhou Z."/>
            <person name="Hou R."/>
            <person name="Li X."/>
            <person name="Liu Y."/>
            <person name="Li H."/>
            <person name="Ning X."/>
            <person name="Lin Y."/>
            <person name="Zhao L."/>
            <person name="Xing Q."/>
            <person name="Dou J."/>
            <person name="Li Y."/>
            <person name="Mao J."/>
            <person name="Guo H."/>
            <person name="Dou H."/>
            <person name="Li T."/>
            <person name="Mu C."/>
            <person name="Jiang W."/>
            <person name="Fu Q."/>
            <person name="Fu X."/>
            <person name="Miao Y."/>
            <person name="Liu J."/>
            <person name="Yu Q."/>
            <person name="Li R."/>
            <person name="Liao H."/>
            <person name="Li X."/>
            <person name="Kong Y."/>
            <person name="Jiang Z."/>
            <person name="Chourrout D."/>
            <person name="Li R."/>
            <person name="Bao Z."/>
        </authorList>
    </citation>
    <scope>NUCLEOTIDE SEQUENCE [LARGE SCALE GENOMIC DNA]</scope>
    <source>
        <strain evidence="2 3">PY_sf001</strain>
    </source>
</reference>
<comment type="caution">
    <text evidence="2">The sequence shown here is derived from an EMBL/GenBank/DDBJ whole genome shotgun (WGS) entry which is preliminary data.</text>
</comment>
<feature type="region of interest" description="Disordered" evidence="1">
    <location>
        <begin position="1"/>
        <end position="29"/>
    </location>
</feature>
<accession>A0A210PUQ1</accession>
<evidence type="ECO:0000313" key="2">
    <source>
        <dbReference type="EMBL" id="OWF40227.1"/>
    </source>
</evidence>